<dbReference type="InterPro" id="IPR012910">
    <property type="entry name" value="Plug_dom"/>
</dbReference>
<evidence type="ECO:0000256" key="3">
    <source>
        <dbReference type="ARBA" id="ARBA00022452"/>
    </source>
</evidence>
<sequence length="1039" mass="113288">MVFSATAAQREVAGRVVDGSGSTLAGISVSVKGKAIATATNESGQFTIQAQNGDVLIFSSVGYADKEVTVGSATVNVILESEDSSLDEVVVVGYGTQKKRSVTGSVASVNYDEFKDRSFSNVVQSLSGTVPGVNITQSQGAPGAAPVVQIRGISSITAGTNPLFVVDGVPLEDFNMNMINSQDIQSVEILKDASSASIYGSRGANGVIMITTKLGKPGKAIVSAGFDYGIQKVTRMVDMMDAQEWIRYYVAAKNNAWVDLNPEINKASDPNSARGGSTLYKIPEEFINSPEQFGQGTDWQDVMFRTAPMTNAQLSVSGGTDATQYLFSAGLLDQDAVLDQNYYRRLGLRSNIRQKLSDKVSVGMNLSLTGIHDRTEGVNGKSDVISLALQSDPFFPLYNENGNLGMVDPNSIWYRYPQQFNPVNLWHPYATTRFTNKKNKAYNTFALGFLEYDIIEGLKFRSSLSANLSNNTYNFYRMRNQGYGFNQDLASSAATADAGNKLNWLWENTVTYDFVMADHSFNVLAGYTSQKERTEFQSVTAANFPNDLVQTINAGTVTGGTSTASEWAIQSYLGRVNYNFMNRYFLSASIRRDGSSRFSKNNQWGYFPSVSAGWVISDESFMKGLTGLNLLKLKASYGQVGNNQIPNYGSISLLGAANYVSNGNIIAGLKPITLDNSALRWEKTSQLNVGLDVAVLQNRLSATVEVYRSITEDMLLNVPIPDITGFSSQLTNVGKMRNSGVEILVSSKNVQGNFTWSTDVNFSLNRNKVLQLGPGNAPIYYTDNETTVRTAVGSPVSDYFGYVFDGVYNNITEIENSPHEGTTRPGDPIIVDINGDGQITTDDRTVLGNNQANFIAGITNRFGYKGIELSFLLQGRSGGEIVNQNYRFLGFWNSGRNLFAGASNFWESEQNPGDGVNPRPSANRRPFQQGFSTLWVEDASFLRVKNITLSYNIPQSVLSKTPFDSFRVFLNADNVLLFSKYRGYDPENTTYKATNYSAGTSAANTGVATPSFPSGSMLGIDYGSYPLPLVVTLGFKTSF</sequence>
<proteinExistence type="inferred from homology"/>
<keyword evidence="2 7" id="KW-0813">Transport</keyword>
<dbReference type="InterPro" id="IPR008969">
    <property type="entry name" value="CarboxyPept-like_regulatory"/>
</dbReference>
<dbReference type="Proteomes" id="UP000238642">
    <property type="component" value="Unassembled WGS sequence"/>
</dbReference>
<keyword evidence="6 7" id="KW-0998">Cell outer membrane</keyword>
<dbReference type="SUPFAM" id="SSF49464">
    <property type="entry name" value="Carboxypeptidase regulatory domain-like"/>
    <property type="match status" value="1"/>
</dbReference>
<evidence type="ECO:0000256" key="5">
    <source>
        <dbReference type="ARBA" id="ARBA00023136"/>
    </source>
</evidence>
<dbReference type="GO" id="GO:0009279">
    <property type="term" value="C:cell outer membrane"/>
    <property type="evidence" value="ECO:0007669"/>
    <property type="project" value="UniProtKB-SubCell"/>
</dbReference>
<keyword evidence="9" id="KW-0675">Receptor</keyword>
<gene>
    <name evidence="9" type="ORF">C5749_01975</name>
</gene>
<dbReference type="Pfam" id="PF07715">
    <property type="entry name" value="Plug"/>
    <property type="match status" value="1"/>
</dbReference>
<dbReference type="FunFam" id="2.170.130.10:FF:000008">
    <property type="entry name" value="SusC/RagA family TonB-linked outer membrane protein"/>
    <property type="match status" value="1"/>
</dbReference>
<dbReference type="SUPFAM" id="SSF56935">
    <property type="entry name" value="Porins"/>
    <property type="match status" value="1"/>
</dbReference>
<dbReference type="InterPro" id="IPR023996">
    <property type="entry name" value="TonB-dep_OMP_SusC/RagA"/>
</dbReference>
<keyword evidence="10" id="KW-1185">Reference proteome</keyword>
<organism evidence="9 10">
    <name type="scientific">Sphingobacterium gobiense</name>
    <dbReference type="NCBI Taxonomy" id="1382456"/>
    <lineage>
        <taxon>Bacteria</taxon>
        <taxon>Pseudomonadati</taxon>
        <taxon>Bacteroidota</taxon>
        <taxon>Sphingobacteriia</taxon>
        <taxon>Sphingobacteriales</taxon>
        <taxon>Sphingobacteriaceae</taxon>
        <taxon>Sphingobacterium</taxon>
    </lineage>
</organism>
<reference evidence="9 10" key="1">
    <citation type="submission" date="2018-02" db="EMBL/GenBank/DDBJ databases">
        <title>The draft genome of Sphingobacterium gobiense H7.</title>
        <authorList>
            <person name="Li L."/>
            <person name="Liu L."/>
            <person name="Zhang X."/>
            <person name="Wang T."/>
            <person name="Liang L."/>
        </authorList>
    </citation>
    <scope>NUCLEOTIDE SEQUENCE [LARGE SCALE GENOMIC DNA]</scope>
    <source>
        <strain evidence="9 10">ACCC 05757</strain>
    </source>
</reference>
<name>A0A2S9JVU7_9SPHI</name>
<dbReference type="NCBIfam" id="TIGR04056">
    <property type="entry name" value="OMP_RagA_SusC"/>
    <property type="match status" value="1"/>
</dbReference>
<dbReference type="Gene3D" id="2.170.130.10">
    <property type="entry name" value="TonB-dependent receptor, plug domain"/>
    <property type="match status" value="1"/>
</dbReference>
<evidence type="ECO:0000256" key="6">
    <source>
        <dbReference type="ARBA" id="ARBA00023237"/>
    </source>
</evidence>
<evidence type="ECO:0000256" key="2">
    <source>
        <dbReference type="ARBA" id="ARBA00022448"/>
    </source>
</evidence>
<comment type="similarity">
    <text evidence="7">Belongs to the TonB-dependent receptor family.</text>
</comment>
<dbReference type="NCBIfam" id="TIGR04057">
    <property type="entry name" value="SusC_RagA_signa"/>
    <property type="match status" value="1"/>
</dbReference>
<evidence type="ECO:0000256" key="4">
    <source>
        <dbReference type="ARBA" id="ARBA00022692"/>
    </source>
</evidence>
<dbReference type="PROSITE" id="PS52016">
    <property type="entry name" value="TONB_DEPENDENT_REC_3"/>
    <property type="match status" value="1"/>
</dbReference>
<dbReference type="InterPro" id="IPR036942">
    <property type="entry name" value="Beta-barrel_TonB_sf"/>
</dbReference>
<dbReference type="Gene3D" id="2.40.170.20">
    <property type="entry name" value="TonB-dependent receptor, beta-barrel domain"/>
    <property type="match status" value="1"/>
</dbReference>
<dbReference type="Gene3D" id="2.60.40.1120">
    <property type="entry name" value="Carboxypeptidase-like, regulatory domain"/>
    <property type="match status" value="1"/>
</dbReference>
<evidence type="ECO:0000256" key="7">
    <source>
        <dbReference type="PROSITE-ProRule" id="PRU01360"/>
    </source>
</evidence>
<dbReference type="InterPro" id="IPR023997">
    <property type="entry name" value="TonB-dep_OMP_SusC/RagA_CS"/>
</dbReference>
<evidence type="ECO:0000256" key="1">
    <source>
        <dbReference type="ARBA" id="ARBA00004571"/>
    </source>
</evidence>
<dbReference type="OrthoDB" id="9768177at2"/>
<evidence type="ECO:0000259" key="8">
    <source>
        <dbReference type="Pfam" id="PF07715"/>
    </source>
</evidence>
<comment type="caution">
    <text evidence="9">The sequence shown here is derived from an EMBL/GenBank/DDBJ whole genome shotgun (WGS) entry which is preliminary data.</text>
</comment>
<dbReference type="InterPro" id="IPR039426">
    <property type="entry name" value="TonB-dep_rcpt-like"/>
</dbReference>
<accession>A0A2S9JVU7</accession>
<dbReference type="EMBL" id="PVBS01000001">
    <property type="protein sequence ID" value="PRD57385.1"/>
    <property type="molecule type" value="Genomic_DNA"/>
</dbReference>
<keyword evidence="3 7" id="KW-1134">Transmembrane beta strand</keyword>
<dbReference type="Pfam" id="PF13715">
    <property type="entry name" value="CarbopepD_reg_2"/>
    <property type="match status" value="1"/>
</dbReference>
<protein>
    <submittedName>
        <fullName evidence="9">TonB-dependent receptor</fullName>
    </submittedName>
</protein>
<evidence type="ECO:0000313" key="9">
    <source>
        <dbReference type="EMBL" id="PRD57385.1"/>
    </source>
</evidence>
<evidence type="ECO:0000313" key="10">
    <source>
        <dbReference type="Proteomes" id="UP000238642"/>
    </source>
</evidence>
<keyword evidence="4 7" id="KW-0812">Transmembrane</keyword>
<dbReference type="AlphaFoldDB" id="A0A2S9JVU7"/>
<feature type="domain" description="TonB-dependent receptor plug" evidence="8">
    <location>
        <begin position="98"/>
        <end position="207"/>
    </location>
</feature>
<comment type="subcellular location">
    <subcellularLocation>
        <location evidence="1 7">Cell outer membrane</location>
        <topology evidence="1 7">Multi-pass membrane protein</topology>
    </subcellularLocation>
</comment>
<dbReference type="InterPro" id="IPR037066">
    <property type="entry name" value="Plug_dom_sf"/>
</dbReference>
<keyword evidence="5 7" id="KW-0472">Membrane</keyword>